<dbReference type="Pfam" id="PF00271">
    <property type="entry name" value="Helicase_C"/>
    <property type="match status" value="1"/>
</dbReference>
<evidence type="ECO:0000256" key="12">
    <source>
        <dbReference type="ARBA" id="ARBA00023125"/>
    </source>
</evidence>
<dbReference type="Pfam" id="PF16124">
    <property type="entry name" value="RecQ_Zn_bind"/>
    <property type="match status" value="1"/>
</dbReference>
<name>A0A914YYJ4_9BILA</name>
<evidence type="ECO:0000256" key="2">
    <source>
        <dbReference type="ARBA" id="ARBA00001946"/>
    </source>
</evidence>
<keyword evidence="14 17" id="KW-0539">Nucleus</keyword>
<evidence type="ECO:0000256" key="7">
    <source>
        <dbReference type="ARBA" id="ARBA00022741"/>
    </source>
</evidence>
<dbReference type="GO" id="GO:0009378">
    <property type="term" value="F:four-way junction helicase activity"/>
    <property type="evidence" value="ECO:0007669"/>
    <property type="project" value="TreeGrafter"/>
</dbReference>
<dbReference type="PANTHER" id="PTHR13710:SF105">
    <property type="entry name" value="ATP-DEPENDENT DNA HELICASE Q1"/>
    <property type="match status" value="1"/>
</dbReference>
<keyword evidence="6" id="KW-0479">Metal-binding</keyword>
<dbReference type="GO" id="GO:0046872">
    <property type="term" value="F:metal ion binding"/>
    <property type="evidence" value="ECO:0007669"/>
    <property type="project" value="UniProtKB-KW"/>
</dbReference>
<feature type="compositionally biased region" description="Low complexity" evidence="19">
    <location>
        <begin position="574"/>
        <end position="586"/>
    </location>
</feature>
<dbReference type="SMART" id="SM00490">
    <property type="entry name" value="HELICc"/>
    <property type="match status" value="1"/>
</dbReference>
<dbReference type="InterPro" id="IPR036388">
    <property type="entry name" value="WH-like_DNA-bd_sf"/>
</dbReference>
<evidence type="ECO:0000256" key="13">
    <source>
        <dbReference type="ARBA" id="ARBA00023235"/>
    </source>
</evidence>
<dbReference type="GO" id="GO:0000724">
    <property type="term" value="P:double-strand break repair via homologous recombination"/>
    <property type="evidence" value="ECO:0007669"/>
    <property type="project" value="TreeGrafter"/>
</dbReference>
<organism evidence="22 23">
    <name type="scientific">Panagrolaimus superbus</name>
    <dbReference type="NCBI Taxonomy" id="310955"/>
    <lineage>
        <taxon>Eukaryota</taxon>
        <taxon>Metazoa</taxon>
        <taxon>Ecdysozoa</taxon>
        <taxon>Nematoda</taxon>
        <taxon>Chromadorea</taxon>
        <taxon>Rhabditida</taxon>
        <taxon>Tylenchina</taxon>
        <taxon>Panagrolaimomorpha</taxon>
        <taxon>Panagrolaimoidea</taxon>
        <taxon>Panagrolaimidae</taxon>
        <taxon>Panagrolaimus</taxon>
    </lineage>
</organism>
<evidence type="ECO:0000256" key="8">
    <source>
        <dbReference type="ARBA" id="ARBA00022801"/>
    </source>
</evidence>
<keyword evidence="18" id="KW-0175">Coiled coil</keyword>
<evidence type="ECO:0000313" key="23">
    <source>
        <dbReference type="WBParaSite" id="PSU_v2.g3121.t1"/>
    </source>
</evidence>
<dbReference type="InterPro" id="IPR027417">
    <property type="entry name" value="P-loop_NTPase"/>
</dbReference>
<dbReference type="WBParaSite" id="PSU_v2.g3121.t1">
    <property type="protein sequence ID" value="PSU_v2.g3121.t1"/>
    <property type="gene ID" value="PSU_v2.g3121"/>
</dbReference>
<evidence type="ECO:0000313" key="22">
    <source>
        <dbReference type="Proteomes" id="UP000887577"/>
    </source>
</evidence>
<dbReference type="CDD" id="cd18794">
    <property type="entry name" value="SF2_C_RecQ"/>
    <property type="match status" value="1"/>
</dbReference>
<comment type="cofactor">
    <cofactor evidence="2">
        <name>Mg(2+)</name>
        <dbReference type="ChEBI" id="CHEBI:18420"/>
    </cofactor>
</comment>
<dbReference type="GO" id="GO:0005634">
    <property type="term" value="C:nucleus"/>
    <property type="evidence" value="ECO:0007669"/>
    <property type="project" value="UniProtKB-SubCell"/>
</dbReference>
<evidence type="ECO:0000259" key="20">
    <source>
        <dbReference type="PROSITE" id="PS51192"/>
    </source>
</evidence>
<dbReference type="GO" id="GO:0005694">
    <property type="term" value="C:chromosome"/>
    <property type="evidence" value="ECO:0007669"/>
    <property type="project" value="TreeGrafter"/>
</dbReference>
<dbReference type="PROSITE" id="PS51192">
    <property type="entry name" value="HELICASE_ATP_BIND_1"/>
    <property type="match status" value="1"/>
</dbReference>
<dbReference type="Proteomes" id="UP000887577">
    <property type="component" value="Unplaced"/>
</dbReference>
<dbReference type="GO" id="GO:0016787">
    <property type="term" value="F:hydrolase activity"/>
    <property type="evidence" value="ECO:0007669"/>
    <property type="project" value="UniProtKB-KW"/>
</dbReference>
<dbReference type="SUPFAM" id="SSF52540">
    <property type="entry name" value="P-loop containing nucleoside triphosphate hydrolases"/>
    <property type="match status" value="1"/>
</dbReference>
<dbReference type="SMART" id="SM00487">
    <property type="entry name" value="DEXDc"/>
    <property type="match status" value="1"/>
</dbReference>
<keyword evidence="13" id="KW-0413">Isomerase</keyword>
<dbReference type="InterPro" id="IPR004589">
    <property type="entry name" value="DNA_helicase_ATP-dep_RecQ"/>
</dbReference>
<evidence type="ECO:0000256" key="17">
    <source>
        <dbReference type="RuleBase" id="RU364117"/>
    </source>
</evidence>
<dbReference type="Gene3D" id="1.10.10.10">
    <property type="entry name" value="Winged helix-like DNA-binding domain superfamily/Winged helix DNA-binding domain"/>
    <property type="match status" value="1"/>
</dbReference>
<dbReference type="GO" id="GO:0043138">
    <property type="term" value="F:3'-5' DNA helicase activity"/>
    <property type="evidence" value="ECO:0007669"/>
    <property type="project" value="UniProtKB-EC"/>
</dbReference>
<feature type="coiled-coil region" evidence="18">
    <location>
        <begin position="6"/>
        <end position="54"/>
    </location>
</feature>
<dbReference type="GO" id="GO:0005524">
    <property type="term" value="F:ATP binding"/>
    <property type="evidence" value="ECO:0007669"/>
    <property type="project" value="UniProtKB-KW"/>
</dbReference>
<evidence type="ECO:0000256" key="3">
    <source>
        <dbReference type="ARBA" id="ARBA00001947"/>
    </source>
</evidence>
<dbReference type="CDD" id="cd18015">
    <property type="entry name" value="DEXHc_RecQ1"/>
    <property type="match status" value="1"/>
</dbReference>
<dbReference type="PROSITE" id="PS51194">
    <property type="entry name" value="HELICASE_CTER"/>
    <property type="match status" value="1"/>
</dbReference>
<dbReference type="InterPro" id="IPR011545">
    <property type="entry name" value="DEAD/DEAH_box_helicase_dom"/>
</dbReference>
<dbReference type="GO" id="GO:0003677">
    <property type="term" value="F:DNA binding"/>
    <property type="evidence" value="ECO:0007669"/>
    <property type="project" value="UniProtKB-KW"/>
</dbReference>
<evidence type="ECO:0000256" key="5">
    <source>
        <dbReference type="ARBA" id="ARBA00005446"/>
    </source>
</evidence>
<feature type="region of interest" description="Disordered" evidence="19">
    <location>
        <begin position="573"/>
        <end position="620"/>
    </location>
</feature>
<dbReference type="Gene3D" id="3.40.50.300">
    <property type="entry name" value="P-loop containing nucleotide triphosphate hydrolases"/>
    <property type="match status" value="2"/>
</dbReference>
<evidence type="ECO:0000256" key="9">
    <source>
        <dbReference type="ARBA" id="ARBA00022806"/>
    </source>
</evidence>
<feature type="domain" description="Helicase C-terminal" evidence="21">
    <location>
        <begin position="294"/>
        <end position="446"/>
    </location>
</feature>
<keyword evidence="10" id="KW-0862">Zinc</keyword>
<dbReference type="InterPro" id="IPR001650">
    <property type="entry name" value="Helicase_C-like"/>
</dbReference>
<evidence type="ECO:0000259" key="21">
    <source>
        <dbReference type="PROSITE" id="PS51194"/>
    </source>
</evidence>
<comment type="subcellular location">
    <subcellularLocation>
        <location evidence="4 17">Nucleus</location>
    </subcellularLocation>
</comment>
<protein>
    <recommendedName>
        <fullName evidence="17">ATP-dependent DNA helicase</fullName>
        <ecNumber evidence="17">5.6.2.4</ecNumber>
    </recommendedName>
</protein>
<evidence type="ECO:0000256" key="14">
    <source>
        <dbReference type="ARBA" id="ARBA00023242"/>
    </source>
</evidence>
<dbReference type="EC" id="5.6.2.4" evidence="17"/>
<comment type="cofactor">
    <cofactor evidence="1">
        <name>Mn(2+)</name>
        <dbReference type="ChEBI" id="CHEBI:29035"/>
    </cofactor>
</comment>
<keyword evidence="8 17" id="KW-0378">Hydrolase</keyword>
<evidence type="ECO:0000256" key="4">
    <source>
        <dbReference type="ARBA" id="ARBA00004123"/>
    </source>
</evidence>
<dbReference type="InterPro" id="IPR014001">
    <property type="entry name" value="Helicase_ATP-bd"/>
</dbReference>
<evidence type="ECO:0000256" key="18">
    <source>
        <dbReference type="SAM" id="Coils"/>
    </source>
</evidence>
<dbReference type="PANTHER" id="PTHR13710">
    <property type="entry name" value="DNA HELICASE RECQ FAMILY MEMBER"/>
    <property type="match status" value="1"/>
</dbReference>
<evidence type="ECO:0000256" key="16">
    <source>
        <dbReference type="ARBA" id="ARBA00048778"/>
    </source>
</evidence>
<reference evidence="23" key="1">
    <citation type="submission" date="2022-11" db="UniProtKB">
        <authorList>
            <consortium name="WormBaseParasite"/>
        </authorList>
    </citation>
    <scope>IDENTIFICATION</scope>
</reference>
<keyword evidence="22" id="KW-1185">Reference proteome</keyword>
<comment type="catalytic activity">
    <reaction evidence="15 17">
        <text>Couples ATP hydrolysis with the unwinding of duplex DNA by translocating in the 3'-5' direction.</text>
        <dbReference type="EC" id="5.6.2.4"/>
    </reaction>
</comment>
<keyword evidence="7 17" id="KW-0547">Nucleotide-binding</keyword>
<dbReference type="NCBIfam" id="TIGR00614">
    <property type="entry name" value="recQ_fam"/>
    <property type="match status" value="1"/>
</dbReference>
<evidence type="ECO:0000256" key="10">
    <source>
        <dbReference type="ARBA" id="ARBA00022833"/>
    </source>
</evidence>
<keyword evidence="9 17" id="KW-0347">Helicase</keyword>
<evidence type="ECO:0000256" key="6">
    <source>
        <dbReference type="ARBA" id="ARBA00022723"/>
    </source>
</evidence>
<feature type="domain" description="Helicase ATP-binding" evidence="20">
    <location>
        <begin position="94"/>
        <end position="269"/>
    </location>
</feature>
<evidence type="ECO:0000256" key="15">
    <source>
        <dbReference type="ARBA" id="ARBA00034617"/>
    </source>
</evidence>
<dbReference type="GO" id="GO:0005737">
    <property type="term" value="C:cytoplasm"/>
    <property type="evidence" value="ECO:0007669"/>
    <property type="project" value="TreeGrafter"/>
</dbReference>
<keyword evidence="12" id="KW-0238">DNA-binding</keyword>
<dbReference type="FunFam" id="3.40.50.300:FF:000752">
    <property type="entry name" value="ATP-dependent DNA helicase"/>
    <property type="match status" value="1"/>
</dbReference>
<dbReference type="AlphaFoldDB" id="A0A914YYJ4"/>
<dbReference type="Pfam" id="PF00270">
    <property type="entry name" value="DEAD"/>
    <property type="match status" value="1"/>
</dbReference>
<sequence length="620" mass="69742">MSVNLGKKLNEELSDINEEITTITAEIRNLQKRKNELIEKKQQLERRIQDRNTALSEDYSSWEADTFPWSAEAKKVLKNVFKLDDFRPLQKSVINVVLSGEDCLIIMSTGGGKSLCYQLPAILKKGITLVVSPLVSLIQDQIMQLKKLEIEAVTLNQHTPKEEVKRIQMALTDEASNLRLVYVTPEKLAKSKLFMSKLEKCAEAKRLKLIAIDEVHCVSQWGNDFRPDYQFLHILKKQFKNVPLLGLTATATANVLADVKSVLGIQSSIVLRAGFNRENLFYEVRLKPSSAKDTLNDLVKLINGKFKGQSGIIYCFSRKECEDLAAELRSKQIQAGYYHAYMEPEKRLKCHEKWISGKIHIIVATVAFGMGIDKPDVRFVIHHSLSKSMENYYQESGRAGRDGKPAHCILYYRFTDVFRVSTMVATEKTGTQNLYSVLAYATTANSCRRVIIAQFFDETWDESWCNNMCDNCASNNVKTSKNDNDIDLSKYITMAKEIIETQSSNDKGSGRITAPKLAELMDKKLSSISREGIEKILATLLLQGFIQEDFHFTPYAIISYITVGARAKYGSGGASSSSAIQSNSKNSNKDSKKRNGNQQPSSSNTSIKKSKNEPSVIELI</sequence>
<keyword evidence="11 17" id="KW-0067">ATP-binding</keyword>
<comment type="similarity">
    <text evidence="5 17">Belongs to the helicase family. RecQ subfamily.</text>
</comment>
<dbReference type="FunFam" id="3.40.50.300:FF:000596">
    <property type="entry name" value="ATP-dependent DNA helicase"/>
    <property type="match status" value="1"/>
</dbReference>
<comment type="catalytic activity">
    <reaction evidence="16">
        <text>ATP + H2O = ADP + phosphate + H(+)</text>
        <dbReference type="Rhea" id="RHEA:13065"/>
        <dbReference type="ChEBI" id="CHEBI:15377"/>
        <dbReference type="ChEBI" id="CHEBI:15378"/>
        <dbReference type="ChEBI" id="CHEBI:30616"/>
        <dbReference type="ChEBI" id="CHEBI:43474"/>
        <dbReference type="ChEBI" id="CHEBI:456216"/>
    </reaction>
    <physiologicalReaction direction="left-to-right" evidence="16">
        <dbReference type="Rhea" id="RHEA:13066"/>
    </physiologicalReaction>
</comment>
<dbReference type="InterPro" id="IPR032284">
    <property type="entry name" value="RecQ_Zn-bd"/>
</dbReference>
<evidence type="ECO:0000256" key="1">
    <source>
        <dbReference type="ARBA" id="ARBA00001936"/>
    </source>
</evidence>
<evidence type="ECO:0000256" key="19">
    <source>
        <dbReference type="SAM" id="MobiDB-lite"/>
    </source>
</evidence>
<comment type="cofactor">
    <cofactor evidence="3">
        <name>Zn(2+)</name>
        <dbReference type="ChEBI" id="CHEBI:29105"/>
    </cofactor>
</comment>
<accession>A0A914YYJ4</accession>
<evidence type="ECO:0000256" key="11">
    <source>
        <dbReference type="ARBA" id="ARBA00022840"/>
    </source>
</evidence>
<proteinExistence type="inferred from homology"/>